<name>A0A378T8C2_MORLA</name>
<evidence type="ECO:0000313" key="2">
    <source>
        <dbReference type="EMBL" id="STZ56115.1"/>
    </source>
</evidence>
<dbReference type="RefSeq" id="WP_115005603.1">
    <property type="nucleotide sequence ID" value="NZ_UGQU01000001.1"/>
</dbReference>
<accession>A0A378T8C2</accession>
<organism evidence="2 3">
    <name type="scientific">Moraxella lacunata</name>
    <dbReference type="NCBI Taxonomy" id="477"/>
    <lineage>
        <taxon>Bacteria</taxon>
        <taxon>Pseudomonadati</taxon>
        <taxon>Pseudomonadota</taxon>
        <taxon>Gammaproteobacteria</taxon>
        <taxon>Moraxellales</taxon>
        <taxon>Moraxellaceae</taxon>
        <taxon>Moraxella</taxon>
    </lineage>
</organism>
<dbReference type="Proteomes" id="UP000254437">
    <property type="component" value="Unassembled WGS sequence"/>
</dbReference>
<protein>
    <recommendedName>
        <fullName evidence="1">ESPR domain-containing protein</fullName>
    </recommendedName>
</protein>
<reference evidence="2 3" key="1">
    <citation type="submission" date="2018-06" db="EMBL/GenBank/DDBJ databases">
        <authorList>
            <consortium name="Pathogen Informatics"/>
            <person name="Doyle S."/>
        </authorList>
    </citation>
    <scope>NUCLEOTIDE SEQUENCE [LARGE SCALE GENOMIC DNA]</scope>
    <source>
        <strain evidence="2 3">NCTC10359</strain>
    </source>
</reference>
<dbReference type="Pfam" id="PF13018">
    <property type="entry name" value="ESPR"/>
    <property type="match status" value="1"/>
</dbReference>
<evidence type="ECO:0000313" key="3">
    <source>
        <dbReference type="Proteomes" id="UP000254437"/>
    </source>
</evidence>
<gene>
    <name evidence="2" type="ORF">NCTC10359_00718</name>
</gene>
<sequence>MNNIYRVIYNKSTKAFQAVCEYARAQGKGSNTTVGSTEQADTGSVSKLIRFTLVASGMILAAQAHAATGADLPNAQQTPDGSNASYCFGIVN</sequence>
<evidence type="ECO:0000259" key="1">
    <source>
        <dbReference type="Pfam" id="PF13018"/>
    </source>
</evidence>
<dbReference type="InterPro" id="IPR024973">
    <property type="entry name" value="ESPR"/>
</dbReference>
<proteinExistence type="predicted"/>
<feature type="domain" description="ESPR" evidence="1">
    <location>
        <begin position="1"/>
        <end position="38"/>
    </location>
</feature>
<dbReference type="AlphaFoldDB" id="A0A378T8C2"/>
<dbReference type="EMBL" id="UGQU01000001">
    <property type="protein sequence ID" value="STZ56115.1"/>
    <property type="molecule type" value="Genomic_DNA"/>
</dbReference>